<dbReference type="Proteomes" id="UP000481153">
    <property type="component" value="Unassembled WGS sequence"/>
</dbReference>
<dbReference type="InterPro" id="IPR017930">
    <property type="entry name" value="Myb_dom"/>
</dbReference>
<dbReference type="SMART" id="SM00717">
    <property type="entry name" value="SANT"/>
    <property type="match status" value="2"/>
</dbReference>
<feature type="domain" description="Myb-like" evidence="2">
    <location>
        <begin position="13"/>
        <end position="71"/>
    </location>
</feature>
<dbReference type="GO" id="GO:0000978">
    <property type="term" value="F:RNA polymerase II cis-regulatory region sequence-specific DNA binding"/>
    <property type="evidence" value="ECO:0007669"/>
    <property type="project" value="TreeGrafter"/>
</dbReference>
<feature type="domain" description="Myb-like" evidence="2">
    <location>
        <begin position="72"/>
        <end position="118"/>
    </location>
</feature>
<dbReference type="GO" id="GO:0005634">
    <property type="term" value="C:nucleus"/>
    <property type="evidence" value="ECO:0007669"/>
    <property type="project" value="TreeGrafter"/>
</dbReference>
<gene>
    <name evidence="4" type="ORF">Ae201684_002825</name>
</gene>
<dbReference type="PANTHER" id="PTHR45614:SF25">
    <property type="entry name" value="MYB PROTEIN"/>
    <property type="match status" value="1"/>
</dbReference>
<dbReference type="SUPFAM" id="SSF46689">
    <property type="entry name" value="Homeodomain-like"/>
    <property type="match status" value="1"/>
</dbReference>
<feature type="domain" description="HTH myb-type" evidence="3">
    <location>
        <begin position="72"/>
        <end position="126"/>
    </location>
</feature>
<dbReference type="PROSITE" id="PS51294">
    <property type="entry name" value="HTH_MYB"/>
    <property type="match status" value="2"/>
</dbReference>
<proteinExistence type="predicted"/>
<dbReference type="CDD" id="cd00167">
    <property type="entry name" value="SANT"/>
    <property type="match status" value="2"/>
</dbReference>
<sequence>MGEFYDEKYSLSREKGGKKAWSPDEDQLIITLVARLGCKHWSKLAKVLNDESTSGVMRTGKQCRERWHNHLDASIKKGPWTHEEEELLEAAHAEHGNQWSKIAKLFHGRTDNAIKNRWFAKQRREMRRNNKMSGRVDAVFDEDTEEQMTPRPEAHDRIRSDDRIIVVSPPAHRSLVDSGVGGISPKPEAWMHSSQYSHHSSGPWHSGSHTMESQIQWRSLQNQMDELGSLGLGVMPPDEDDAVDVNGSYTFGMRQMDAEGVMKRERSSVQEGRGGYPYMEIDLDWTEKVLI</sequence>
<comment type="caution">
    <text evidence="4">The sequence shown here is derived from an EMBL/GenBank/DDBJ whole genome shotgun (WGS) entry which is preliminary data.</text>
</comment>
<dbReference type="VEuPathDB" id="FungiDB:AeMF1_002299"/>
<feature type="region of interest" description="Disordered" evidence="1">
    <location>
        <begin position="186"/>
        <end position="209"/>
    </location>
</feature>
<evidence type="ECO:0000256" key="1">
    <source>
        <dbReference type="SAM" id="MobiDB-lite"/>
    </source>
</evidence>
<keyword evidence="5" id="KW-1185">Reference proteome</keyword>
<accession>A0A6G0XPG6</accession>
<dbReference type="GO" id="GO:0000981">
    <property type="term" value="F:DNA-binding transcription factor activity, RNA polymerase II-specific"/>
    <property type="evidence" value="ECO:0007669"/>
    <property type="project" value="TreeGrafter"/>
</dbReference>
<name>A0A6G0XPG6_9STRA</name>
<evidence type="ECO:0000259" key="3">
    <source>
        <dbReference type="PROSITE" id="PS51294"/>
    </source>
</evidence>
<reference evidence="4 5" key="1">
    <citation type="submission" date="2019-07" db="EMBL/GenBank/DDBJ databases">
        <title>Genomics analysis of Aphanomyces spp. identifies a new class of oomycete effector associated with host adaptation.</title>
        <authorList>
            <person name="Gaulin E."/>
        </authorList>
    </citation>
    <scope>NUCLEOTIDE SEQUENCE [LARGE SCALE GENOMIC DNA]</scope>
    <source>
        <strain evidence="4 5">ATCC 201684</strain>
    </source>
</reference>
<feature type="domain" description="HTH myb-type" evidence="3">
    <location>
        <begin position="18"/>
        <end position="71"/>
    </location>
</feature>
<dbReference type="InterPro" id="IPR009057">
    <property type="entry name" value="Homeodomain-like_sf"/>
</dbReference>
<organism evidence="4 5">
    <name type="scientific">Aphanomyces euteiches</name>
    <dbReference type="NCBI Taxonomy" id="100861"/>
    <lineage>
        <taxon>Eukaryota</taxon>
        <taxon>Sar</taxon>
        <taxon>Stramenopiles</taxon>
        <taxon>Oomycota</taxon>
        <taxon>Saprolegniomycetes</taxon>
        <taxon>Saprolegniales</taxon>
        <taxon>Verrucalvaceae</taxon>
        <taxon>Aphanomyces</taxon>
    </lineage>
</organism>
<dbReference type="EMBL" id="VJMJ01000030">
    <property type="protein sequence ID" value="KAF0742156.1"/>
    <property type="molecule type" value="Genomic_DNA"/>
</dbReference>
<feature type="compositionally biased region" description="Low complexity" evidence="1">
    <location>
        <begin position="197"/>
        <end position="209"/>
    </location>
</feature>
<dbReference type="AlphaFoldDB" id="A0A6G0XPG6"/>
<dbReference type="Pfam" id="PF00249">
    <property type="entry name" value="Myb_DNA-binding"/>
    <property type="match status" value="2"/>
</dbReference>
<evidence type="ECO:0000313" key="4">
    <source>
        <dbReference type="EMBL" id="KAF0742156.1"/>
    </source>
</evidence>
<evidence type="ECO:0000259" key="2">
    <source>
        <dbReference type="PROSITE" id="PS50090"/>
    </source>
</evidence>
<dbReference type="PROSITE" id="PS50090">
    <property type="entry name" value="MYB_LIKE"/>
    <property type="match status" value="2"/>
</dbReference>
<dbReference type="InterPro" id="IPR050560">
    <property type="entry name" value="MYB_TF"/>
</dbReference>
<dbReference type="PANTHER" id="PTHR45614">
    <property type="entry name" value="MYB PROTEIN-RELATED"/>
    <property type="match status" value="1"/>
</dbReference>
<evidence type="ECO:0000313" key="5">
    <source>
        <dbReference type="Proteomes" id="UP000481153"/>
    </source>
</evidence>
<protein>
    <submittedName>
        <fullName evidence="4">Uncharacterized protein</fullName>
    </submittedName>
</protein>
<dbReference type="Gene3D" id="1.10.10.60">
    <property type="entry name" value="Homeodomain-like"/>
    <property type="match status" value="2"/>
</dbReference>
<dbReference type="InterPro" id="IPR001005">
    <property type="entry name" value="SANT/Myb"/>
</dbReference>